<dbReference type="EMBL" id="BARS01008754">
    <property type="protein sequence ID" value="GAF67201.1"/>
    <property type="molecule type" value="Genomic_DNA"/>
</dbReference>
<proteinExistence type="predicted"/>
<organism evidence="1">
    <name type="scientific">marine sediment metagenome</name>
    <dbReference type="NCBI Taxonomy" id="412755"/>
    <lineage>
        <taxon>unclassified sequences</taxon>
        <taxon>metagenomes</taxon>
        <taxon>ecological metagenomes</taxon>
    </lineage>
</organism>
<reference evidence="1" key="1">
    <citation type="journal article" date="2014" name="Front. Microbiol.">
        <title>High frequency of phylogenetically diverse reductive dehalogenase-homologous genes in deep subseafloor sedimentary metagenomes.</title>
        <authorList>
            <person name="Kawai M."/>
            <person name="Futagami T."/>
            <person name="Toyoda A."/>
            <person name="Takaki Y."/>
            <person name="Nishi S."/>
            <person name="Hori S."/>
            <person name="Arai W."/>
            <person name="Tsubouchi T."/>
            <person name="Morono Y."/>
            <person name="Uchiyama I."/>
            <person name="Ito T."/>
            <person name="Fujiyama A."/>
            <person name="Inagaki F."/>
            <person name="Takami H."/>
        </authorList>
    </citation>
    <scope>NUCLEOTIDE SEQUENCE</scope>
    <source>
        <strain evidence="1">Expedition CK06-06</strain>
    </source>
</reference>
<name>X0RVY8_9ZZZZ</name>
<comment type="caution">
    <text evidence="1">The sequence shown here is derived from an EMBL/GenBank/DDBJ whole genome shotgun (WGS) entry which is preliminary data.</text>
</comment>
<protein>
    <submittedName>
        <fullName evidence="1">Uncharacterized protein</fullName>
    </submittedName>
</protein>
<evidence type="ECO:0000313" key="1">
    <source>
        <dbReference type="EMBL" id="GAF67201.1"/>
    </source>
</evidence>
<dbReference type="AlphaFoldDB" id="X0RVY8"/>
<gene>
    <name evidence="1" type="ORF">S01H1_16622</name>
</gene>
<accession>X0RVY8</accession>
<sequence length="81" mass="9285">MNEDERAKRLSDAIDVMLQGGQPEPDLDDDDLIELLRIARLRHQVGRARAANARASEELVWHVLKARMVARQMKQETEPPL</sequence>